<evidence type="ECO:0008006" key="2">
    <source>
        <dbReference type="Google" id="ProtNLM"/>
    </source>
</evidence>
<sequence length="231" mass="26095">MFFVIFLLNLDLFKGIDKMEFTAETTITFLNPQNKLLEVENMNGNILLEEWGKNIIKIEIEKKASDKELLNKMEVDVREEKDRISIRPKGKISNASFEFHIFLPGKVNLRLKNSNGNIKCYRLKGFIDALTENGNILLEGISGFILARSYNGNVAGSIEGLDDTISILETYNGNIVIIVPEDLKLSIYTKSINGITKNEIPVYKNEEALMSEKGKKISLLSHNGNVIIKKK</sequence>
<reference evidence="1" key="1">
    <citation type="journal article" date="2020" name="mSystems">
        <title>Genome- and Community-Level Interaction Insights into Carbon Utilization and Element Cycling Functions of Hydrothermarchaeota in Hydrothermal Sediment.</title>
        <authorList>
            <person name="Zhou Z."/>
            <person name="Liu Y."/>
            <person name="Xu W."/>
            <person name="Pan J."/>
            <person name="Luo Z.H."/>
            <person name="Li M."/>
        </authorList>
    </citation>
    <scope>NUCLEOTIDE SEQUENCE [LARGE SCALE GENOMIC DNA]</scope>
    <source>
        <strain evidence="1">SpSt-780</strain>
    </source>
</reference>
<accession>A0A7C4Y647</accession>
<evidence type="ECO:0000313" key="1">
    <source>
        <dbReference type="EMBL" id="HGW92342.1"/>
    </source>
</evidence>
<comment type="caution">
    <text evidence="1">The sequence shown here is derived from an EMBL/GenBank/DDBJ whole genome shotgun (WGS) entry which is preliminary data.</text>
</comment>
<dbReference type="EMBL" id="DTHG01000091">
    <property type="protein sequence ID" value="HGW92342.1"/>
    <property type="molecule type" value="Genomic_DNA"/>
</dbReference>
<protein>
    <recommendedName>
        <fullName evidence="2">Adhesin domain-containing protein</fullName>
    </recommendedName>
</protein>
<organism evidence="1">
    <name type="scientific">candidate division WOR-3 bacterium</name>
    <dbReference type="NCBI Taxonomy" id="2052148"/>
    <lineage>
        <taxon>Bacteria</taxon>
        <taxon>Bacteria division WOR-3</taxon>
    </lineage>
</organism>
<dbReference type="AlphaFoldDB" id="A0A7C4Y647"/>
<proteinExistence type="predicted"/>
<gene>
    <name evidence="1" type="ORF">ENV67_07375</name>
</gene>
<name>A0A7C4Y647_UNCW3</name>